<feature type="domain" description="N-acetyltransferase" evidence="1">
    <location>
        <begin position="106"/>
        <end position="250"/>
    </location>
</feature>
<dbReference type="SUPFAM" id="SSF55729">
    <property type="entry name" value="Acyl-CoA N-acyltransferases (Nat)"/>
    <property type="match status" value="1"/>
</dbReference>
<dbReference type="Pfam" id="PF00583">
    <property type="entry name" value="Acetyltransf_1"/>
    <property type="match status" value="1"/>
</dbReference>
<dbReference type="InterPro" id="IPR016181">
    <property type="entry name" value="Acyl_CoA_acyltransferase"/>
</dbReference>
<dbReference type="RefSeq" id="WP_209976268.1">
    <property type="nucleotide sequence ID" value="NZ_JAGGLB010000025.1"/>
</dbReference>
<accession>A0ABS4J3K4</accession>
<dbReference type="PROSITE" id="PS51186">
    <property type="entry name" value="GNAT"/>
    <property type="match status" value="1"/>
</dbReference>
<dbReference type="Gene3D" id="3.40.630.30">
    <property type="match status" value="1"/>
</dbReference>
<reference evidence="2 3" key="1">
    <citation type="submission" date="2021-03" db="EMBL/GenBank/DDBJ databases">
        <title>Genomic Encyclopedia of Type Strains, Phase IV (KMG-IV): sequencing the most valuable type-strain genomes for metagenomic binning, comparative biology and taxonomic classification.</title>
        <authorList>
            <person name="Goeker M."/>
        </authorList>
    </citation>
    <scope>NUCLEOTIDE SEQUENCE [LARGE SCALE GENOMIC DNA]</scope>
    <source>
        <strain evidence="2 3">DSM 26048</strain>
    </source>
</reference>
<evidence type="ECO:0000259" key="1">
    <source>
        <dbReference type="PROSITE" id="PS51186"/>
    </source>
</evidence>
<proteinExistence type="predicted"/>
<dbReference type="InterPro" id="IPR000182">
    <property type="entry name" value="GNAT_dom"/>
</dbReference>
<protein>
    <submittedName>
        <fullName evidence="2">GNAT superfamily N-acetyltransferase</fullName>
    </submittedName>
</protein>
<keyword evidence="3" id="KW-1185">Reference proteome</keyword>
<sequence>MKKVDAFWEMRNLGKTVLEINFDENDTTDSLNILASEFETYDYLIAKVPKEKMDLIHALEDNGFRFMETQFELLYNLNKTKEPSSFVKKTSEQSQYKKVDTFDQLSMFLSKIEEDLFITDRISLDPLFGTKIAHKRYLNWLSDALLSDTSAIYEVEVKSRDVGFFYVIEKNSTTCYGVLASVYKKYRNSGLGLVVLESAFKYAKEAGYSKVMTRVSSNNLEALRVNINVGFECRDVHYILRKANFPKQDV</sequence>
<organism evidence="2 3">
    <name type="scientific">Paenibacillus eucommiae</name>
    <dbReference type="NCBI Taxonomy" id="1355755"/>
    <lineage>
        <taxon>Bacteria</taxon>
        <taxon>Bacillati</taxon>
        <taxon>Bacillota</taxon>
        <taxon>Bacilli</taxon>
        <taxon>Bacillales</taxon>
        <taxon>Paenibacillaceae</taxon>
        <taxon>Paenibacillus</taxon>
    </lineage>
</organism>
<dbReference type="CDD" id="cd04301">
    <property type="entry name" value="NAT_SF"/>
    <property type="match status" value="1"/>
</dbReference>
<gene>
    <name evidence="2" type="ORF">J2Z66_006067</name>
</gene>
<comment type="caution">
    <text evidence="2">The sequence shown here is derived from an EMBL/GenBank/DDBJ whole genome shotgun (WGS) entry which is preliminary data.</text>
</comment>
<evidence type="ECO:0000313" key="2">
    <source>
        <dbReference type="EMBL" id="MBP1994431.1"/>
    </source>
</evidence>
<evidence type="ECO:0000313" key="3">
    <source>
        <dbReference type="Proteomes" id="UP001519287"/>
    </source>
</evidence>
<dbReference type="Proteomes" id="UP001519287">
    <property type="component" value="Unassembled WGS sequence"/>
</dbReference>
<name>A0ABS4J3K4_9BACL</name>
<dbReference type="EMBL" id="JAGGLB010000025">
    <property type="protein sequence ID" value="MBP1994431.1"/>
    <property type="molecule type" value="Genomic_DNA"/>
</dbReference>